<gene>
    <name evidence="2" type="ORF">BO80DRAFT_470086</name>
</gene>
<proteinExistence type="predicted"/>
<evidence type="ECO:0008006" key="4">
    <source>
        <dbReference type="Google" id="ProtNLM"/>
    </source>
</evidence>
<feature type="region of interest" description="Disordered" evidence="1">
    <location>
        <begin position="48"/>
        <end position="69"/>
    </location>
</feature>
<accession>A0A395HET8</accession>
<sequence length="245" mass="27791">MLPYEMIDININPFDTAGLPILTGPETYENWSEALSTHLQLIGLWSTISNDTTTTPPSPPTRTTEYRTTPSSIRLQLRPNTLRLPPHQPTHEIPLPPTPPPPLTQTKKIILQTLTPRIRNEVMNLPSPGEIWSYLDAKYYIVHPLDGLQAAQNIFYEDCGNVQDYALKMKRALEKIDRCIGPKVGVPEAMKVQFLLAGLGREWRGWVGGFLERWDVREVGFEGVVEELRRGEGDIRRVGMKGQRL</sequence>
<dbReference type="RefSeq" id="XP_025580493.1">
    <property type="nucleotide sequence ID" value="XM_025723059.1"/>
</dbReference>
<evidence type="ECO:0000256" key="1">
    <source>
        <dbReference type="SAM" id="MobiDB-lite"/>
    </source>
</evidence>
<protein>
    <recommendedName>
        <fullName evidence="4">DUF4219 domain-containing protein</fullName>
    </recommendedName>
</protein>
<name>A0A395HET8_9EURO</name>
<evidence type="ECO:0000313" key="2">
    <source>
        <dbReference type="EMBL" id="RAL06166.1"/>
    </source>
</evidence>
<keyword evidence="3" id="KW-1185">Reference proteome</keyword>
<dbReference type="EMBL" id="KZ824419">
    <property type="protein sequence ID" value="RAL06166.1"/>
    <property type="molecule type" value="Genomic_DNA"/>
</dbReference>
<evidence type="ECO:0000313" key="3">
    <source>
        <dbReference type="Proteomes" id="UP000249402"/>
    </source>
</evidence>
<dbReference type="OrthoDB" id="4509529at2759"/>
<organism evidence="2 3">
    <name type="scientific">Aspergillus ibericus CBS 121593</name>
    <dbReference type="NCBI Taxonomy" id="1448316"/>
    <lineage>
        <taxon>Eukaryota</taxon>
        <taxon>Fungi</taxon>
        <taxon>Dikarya</taxon>
        <taxon>Ascomycota</taxon>
        <taxon>Pezizomycotina</taxon>
        <taxon>Eurotiomycetes</taxon>
        <taxon>Eurotiomycetidae</taxon>
        <taxon>Eurotiales</taxon>
        <taxon>Aspergillaceae</taxon>
        <taxon>Aspergillus</taxon>
        <taxon>Aspergillus subgen. Circumdati</taxon>
    </lineage>
</organism>
<dbReference type="VEuPathDB" id="FungiDB:BO80DRAFT_470086"/>
<dbReference type="AlphaFoldDB" id="A0A395HET8"/>
<reference evidence="2 3" key="1">
    <citation type="submission" date="2018-02" db="EMBL/GenBank/DDBJ databases">
        <title>The genomes of Aspergillus section Nigri reveals drivers in fungal speciation.</title>
        <authorList>
            <consortium name="DOE Joint Genome Institute"/>
            <person name="Vesth T.C."/>
            <person name="Nybo J."/>
            <person name="Theobald S."/>
            <person name="Brandl J."/>
            <person name="Frisvad J.C."/>
            <person name="Nielsen K.F."/>
            <person name="Lyhne E.K."/>
            <person name="Kogle M.E."/>
            <person name="Kuo A."/>
            <person name="Riley R."/>
            <person name="Clum A."/>
            <person name="Nolan M."/>
            <person name="Lipzen A."/>
            <person name="Salamov A."/>
            <person name="Henrissat B."/>
            <person name="Wiebenga A."/>
            <person name="De vries R.P."/>
            <person name="Grigoriev I.V."/>
            <person name="Mortensen U.H."/>
            <person name="Andersen M.R."/>
            <person name="Baker S.E."/>
        </authorList>
    </citation>
    <scope>NUCLEOTIDE SEQUENCE [LARGE SCALE GENOMIC DNA]</scope>
    <source>
        <strain evidence="2 3">CBS 121593</strain>
    </source>
</reference>
<dbReference type="GeneID" id="37227924"/>
<dbReference type="Proteomes" id="UP000249402">
    <property type="component" value="Unassembled WGS sequence"/>
</dbReference>